<dbReference type="Pfam" id="PF05362">
    <property type="entry name" value="Lon_C"/>
    <property type="match status" value="1"/>
</dbReference>
<dbReference type="PROSITE" id="PS51786">
    <property type="entry name" value="LON_PROTEOLYTIC"/>
    <property type="match status" value="1"/>
</dbReference>
<evidence type="ECO:0000256" key="1">
    <source>
        <dbReference type="PROSITE-ProRule" id="PRU01122"/>
    </source>
</evidence>
<accession>A0ABM9BYJ9</accession>
<keyword evidence="1" id="KW-0720">Serine protease</keyword>
<feature type="domain" description="Lon proteolytic" evidence="2">
    <location>
        <begin position="258"/>
        <end position="358"/>
    </location>
</feature>
<dbReference type="InterPro" id="IPR020568">
    <property type="entry name" value="Ribosomal_Su5_D2-typ_SF"/>
</dbReference>
<reference evidence="3" key="1">
    <citation type="submission" date="2022-01" db="EMBL/GenBank/DDBJ databases">
        <authorList>
            <person name="Criscuolo A."/>
        </authorList>
    </citation>
    <scope>NUCLEOTIDE SEQUENCE</scope>
    <source>
        <strain evidence="3">CIP111893</strain>
    </source>
</reference>
<dbReference type="InterPro" id="IPR027065">
    <property type="entry name" value="Lon_Prtase"/>
</dbReference>
<comment type="similarity">
    <text evidence="1">Belongs to the peptidase S16 family.</text>
</comment>
<protein>
    <recommendedName>
        <fullName evidence="1">endopeptidase La</fullName>
        <ecNumber evidence="1">3.4.21.53</ecNumber>
    </recommendedName>
</protein>
<dbReference type="EC" id="3.4.21.53" evidence="1"/>
<keyword evidence="1" id="KW-0645">Protease</keyword>
<organism evidence="3 4">
    <name type="scientific">Paenibacillus plantiphilus</name>
    <dbReference type="NCBI Taxonomy" id="2905650"/>
    <lineage>
        <taxon>Bacteria</taxon>
        <taxon>Bacillati</taxon>
        <taxon>Bacillota</taxon>
        <taxon>Bacilli</taxon>
        <taxon>Bacillales</taxon>
        <taxon>Paenibacillaceae</taxon>
        <taxon>Paenibacillus</taxon>
    </lineage>
</organism>
<comment type="catalytic activity">
    <reaction evidence="1">
        <text>Hydrolysis of proteins in presence of ATP.</text>
        <dbReference type="EC" id="3.4.21.53"/>
    </reaction>
</comment>
<dbReference type="RefSeq" id="WP_236339414.1">
    <property type="nucleotide sequence ID" value="NZ_CAKMMF010000004.1"/>
</dbReference>
<sequence>MRGNKTYSAVGLRWALLAAIVMTLLLYIPTPFAAYEPGIAIDTEPLVRAAQPDEGSKGELMLTTVKMSYPNFWTVISSSWDHDIELFRKKDLLRGKTDKEYMQRQSVIMRGSQSDAIEAAYIATGTDYQTIPVSLIVSDTKDDSDRMNSEESLRTGDEIVAAQGRKVRSLEGLLKELHSRPNAGDEAAELQVSIVRDGQRMELTLQLEAGIWSGAEGQGIEASEIWAAQALKVSALSELRTIKPADPAKAITIEASAIGGPSAGLMFALQIIDEITPGDLTGGKRIAGTGTIHPNGGIGEIGGIAHKVAAAEERGAELFLVPKRNAKDARLKAEELGSEMRIVPVETLDDALAALGMERNDEVEAR</sequence>
<keyword evidence="4" id="KW-1185">Reference proteome</keyword>
<keyword evidence="1" id="KW-0378">Hydrolase</keyword>
<dbReference type="SUPFAM" id="SSF54211">
    <property type="entry name" value="Ribosomal protein S5 domain 2-like"/>
    <property type="match status" value="1"/>
</dbReference>
<comment type="caution">
    <text evidence="3">The sequence shown here is derived from an EMBL/GenBank/DDBJ whole genome shotgun (WGS) entry which is preliminary data.</text>
</comment>
<feature type="active site" evidence="1">
    <location>
        <position position="262"/>
    </location>
</feature>
<dbReference type="Gene3D" id="3.30.230.10">
    <property type="match status" value="1"/>
</dbReference>
<dbReference type="PANTHER" id="PTHR10046">
    <property type="entry name" value="ATP DEPENDENT LON PROTEASE FAMILY MEMBER"/>
    <property type="match status" value="1"/>
</dbReference>
<proteinExistence type="inferred from homology"/>
<evidence type="ECO:0000259" key="2">
    <source>
        <dbReference type="PROSITE" id="PS51786"/>
    </source>
</evidence>
<evidence type="ECO:0000313" key="4">
    <source>
        <dbReference type="Proteomes" id="UP000838686"/>
    </source>
</evidence>
<feature type="active site" evidence="1">
    <location>
        <position position="307"/>
    </location>
</feature>
<dbReference type="InterPro" id="IPR008269">
    <property type="entry name" value="Lon_proteolytic"/>
</dbReference>
<gene>
    <name evidence="3" type="primary">ylbL</name>
    <name evidence="3" type="ORF">PAECIP111893_01056</name>
</gene>
<dbReference type="EMBL" id="CAKMMF010000004">
    <property type="protein sequence ID" value="CAH1197896.1"/>
    <property type="molecule type" value="Genomic_DNA"/>
</dbReference>
<name>A0ABM9BYJ9_9BACL</name>
<evidence type="ECO:0000313" key="3">
    <source>
        <dbReference type="EMBL" id="CAH1197896.1"/>
    </source>
</evidence>
<dbReference type="Proteomes" id="UP000838686">
    <property type="component" value="Unassembled WGS sequence"/>
</dbReference>
<dbReference type="InterPro" id="IPR014721">
    <property type="entry name" value="Ribsml_uS5_D2-typ_fold_subgr"/>
</dbReference>